<evidence type="ECO:0000313" key="9">
    <source>
        <dbReference type="Proteomes" id="UP000037043"/>
    </source>
</evidence>
<evidence type="ECO:0000259" key="7">
    <source>
        <dbReference type="Pfam" id="PF02683"/>
    </source>
</evidence>
<dbReference type="GO" id="GO:0017004">
    <property type="term" value="P:cytochrome complex assembly"/>
    <property type="evidence" value="ECO:0007669"/>
    <property type="project" value="InterPro"/>
</dbReference>
<dbReference type="EC" id="1.8.1.8" evidence="8"/>
<dbReference type="RefSeq" id="WP_052222208.1">
    <property type="nucleotide sequence ID" value="NZ_LHUR01000031.1"/>
</dbReference>
<proteinExistence type="inferred from homology"/>
<dbReference type="Pfam" id="PF02683">
    <property type="entry name" value="DsbD_TM"/>
    <property type="match status" value="1"/>
</dbReference>
<comment type="subcellular location">
    <subcellularLocation>
        <location evidence="1">Membrane</location>
        <topology evidence="1">Multi-pass membrane protein</topology>
    </subcellularLocation>
</comment>
<dbReference type="EMBL" id="LHUR01000031">
    <property type="protein sequence ID" value="KOA18987.1"/>
    <property type="molecule type" value="Genomic_DNA"/>
</dbReference>
<evidence type="ECO:0000256" key="5">
    <source>
        <dbReference type="ARBA" id="ARBA00023136"/>
    </source>
</evidence>
<dbReference type="Proteomes" id="UP000037043">
    <property type="component" value="Unassembled WGS sequence"/>
</dbReference>
<keyword evidence="3 6" id="KW-0812">Transmembrane</keyword>
<evidence type="ECO:0000313" key="8">
    <source>
        <dbReference type="EMBL" id="KOA18987.1"/>
    </source>
</evidence>
<name>A0A0L6Z7P2_9CLOT</name>
<dbReference type="PANTHER" id="PTHR31272">
    <property type="entry name" value="CYTOCHROME C-TYPE BIOGENESIS PROTEIN HI_1454-RELATED"/>
    <property type="match status" value="1"/>
</dbReference>
<evidence type="ECO:0000256" key="1">
    <source>
        <dbReference type="ARBA" id="ARBA00004141"/>
    </source>
</evidence>
<dbReference type="AlphaFoldDB" id="A0A0L6Z7P2"/>
<evidence type="ECO:0000256" key="4">
    <source>
        <dbReference type="ARBA" id="ARBA00022989"/>
    </source>
</evidence>
<organism evidence="8 9">
    <name type="scientific">Clostridium homopropionicum DSM 5847</name>
    <dbReference type="NCBI Taxonomy" id="1121318"/>
    <lineage>
        <taxon>Bacteria</taxon>
        <taxon>Bacillati</taxon>
        <taxon>Bacillota</taxon>
        <taxon>Clostridia</taxon>
        <taxon>Eubacteriales</taxon>
        <taxon>Clostridiaceae</taxon>
        <taxon>Clostridium</taxon>
    </lineage>
</organism>
<feature type="transmembrane region" description="Helical" evidence="6">
    <location>
        <begin position="93"/>
        <end position="113"/>
    </location>
</feature>
<comment type="caution">
    <text evidence="8">The sequence shown here is derived from an EMBL/GenBank/DDBJ whole genome shotgun (WGS) entry which is preliminary data.</text>
</comment>
<feature type="transmembrane region" description="Helical" evidence="6">
    <location>
        <begin position="165"/>
        <end position="193"/>
    </location>
</feature>
<feature type="transmembrane region" description="Helical" evidence="6">
    <location>
        <begin position="205"/>
        <end position="226"/>
    </location>
</feature>
<evidence type="ECO:0000256" key="3">
    <source>
        <dbReference type="ARBA" id="ARBA00022692"/>
    </source>
</evidence>
<comment type="similarity">
    <text evidence="2">Belongs to the DsbD family.</text>
</comment>
<keyword evidence="8" id="KW-0560">Oxidoreductase</keyword>
<dbReference type="PANTHER" id="PTHR31272:SF6">
    <property type="entry name" value="CYTOCHROME C-TYPE BIOGENESIS CCDA-LIKE CHLOROPLASTIC PROTEIN"/>
    <property type="match status" value="1"/>
</dbReference>
<evidence type="ECO:0000256" key="2">
    <source>
        <dbReference type="ARBA" id="ARBA00006143"/>
    </source>
</evidence>
<feature type="transmembrane region" description="Helical" evidence="6">
    <location>
        <begin position="134"/>
        <end position="159"/>
    </location>
</feature>
<dbReference type="InterPro" id="IPR003834">
    <property type="entry name" value="Cyt_c_assmbl_TM_dom"/>
</dbReference>
<feature type="transmembrane region" description="Helical" evidence="6">
    <location>
        <begin position="16"/>
        <end position="43"/>
    </location>
</feature>
<keyword evidence="4 6" id="KW-1133">Transmembrane helix</keyword>
<evidence type="ECO:0000256" key="6">
    <source>
        <dbReference type="SAM" id="Phobius"/>
    </source>
</evidence>
<accession>A0A0L6Z7P2</accession>
<dbReference type="PATRIC" id="fig|1121318.3.peg.2740"/>
<dbReference type="InterPro" id="IPR051790">
    <property type="entry name" value="Cytochrome_c-biogenesis_DsbD"/>
</dbReference>
<dbReference type="STRING" id="36844.SAMN04488501_10926"/>
<feature type="domain" description="Cytochrome C biogenesis protein transmembrane" evidence="7">
    <location>
        <begin position="19"/>
        <end position="192"/>
    </location>
</feature>
<keyword evidence="5 6" id="KW-0472">Membrane</keyword>
<reference evidence="9" key="1">
    <citation type="submission" date="2015-08" db="EMBL/GenBank/DDBJ databases">
        <title>Genome sequence of the strict anaerobe Clostridium homopropionicum LuHBu1 (DSM 5847T).</title>
        <authorList>
            <person name="Poehlein A."/>
            <person name="Beck M."/>
            <person name="Schiel-Bengelsdorf B."/>
            <person name="Bengelsdorf F.R."/>
            <person name="Daniel R."/>
            <person name="Duerre P."/>
        </authorList>
    </citation>
    <scope>NUCLEOTIDE SEQUENCE [LARGE SCALE GENOMIC DNA]</scope>
    <source>
        <strain evidence="9">DSM 5847</strain>
    </source>
</reference>
<feature type="transmembrane region" description="Helical" evidence="6">
    <location>
        <begin position="63"/>
        <end position="87"/>
    </location>
</feature>
<dbReference type="GO" id="GO:0016020">
    <property type="term" value="C:membrane"/>
    <property type="evidence" value="ECO:0007669"/>
    <property type="project" value="UniProtKB-SubCell"/>
</dbReference>
<sequence>MGDLLSNFGNLISNNIYFALLISFLAGIVSSFSPCVLSTLPLIVGYVGEAGVKDKKTAFKYSLFFSIGLIVTFTVLGVVFSVIGQFMNLSGKWWYIILGLVMLIAGLKLIGVLGDGAEKSCRVPSKRGGFLGAFFLGIVGGALSSPCSTPVLAAILAFVAQKGNILVGVLMLLLYSMGHSLLILLAGTSVGFVEQLSVSNKTRTLGMILKLILGVVVILLGLYLLYLGL</sequence>
<dbReference type="GO" id="GO:0047134">
    <property type="term" value="F:protein-disulfide reductase [NAD(P)H] activity"/>
    <property type="evidence" value="ECO:0007669"/>
    <property type="project" value="UniProtKB-EC"/>
</dbReference>
<gene>
    <name evidence="8" type="primary">dsbD_3</name>
    <name evidence="8" type="ORF">CLHOM_27270</name>
</gene>
<protein>
    <submittedName>
        <fullName evidence="8">Thiol:disulfide interchange protein DsbD</fullName>
        <ecNumber evidence="8">1.8.1.8</ecNumber>
    </submittedName>
</protein>
<keyword evidence="9" id="KW-1185">Reference proteome</keyword>